<dbReference type="Pfam" id="PF02518">
    <property type="entry name" value="HATPase_c"/>
    <property type="match status" value="1"/>
</dbReference>
<evidence type="ECO:0000313" key="8">
    <source>
        <dbReference type="EMBL" id="QDZ08696.1"/>
    </source>
</evidence>
<dbReference type="CDD" id="cd00082">
    <property type="entry name" value="HisKA"/>
    <property type="match status" value="1"/>
</dbReference>
<dbReference type="Pfam" id="PF13185">
    <property type="entry name" value="GAF_2"/>
    <property type="match status" value="1"/>
</dbReference>
<keyword evidence="4" id="KW-0808">Transferase</keyword>
<sequence length="415" mass="43558">MDQAKLIELERFRGVVAIQQAISDARGDLATVMNAIVQETSVMPQSNGVVVELRDGDQIYYAAASGASADLLGLRLPLSTSLSGQCVLTGEPLCCTDSETDPRVNREACRRVGLRSMIVIPIPHRGQTVGVLKYHAADPGAFDDDDMLMAHLLVGPIAVGMSSVGEEDALRAQTELRSIVELKEQFVSNVSHELRTPVTSIAGSLGLLHSGAGGQLTDKASSLVDIASRNADRLKRLVDDLLDIGKLDTGQVVMTLAEVDLRAVLRDAVEQNQPFADQLGVTLALDAPSGPVIATTDADRLFQAITNLVSNGAKFSPRGSTVSLALHETGGAAIIRVSDQGPGVPADFRARLFDRFSQSDAAPARSPMPGTGLGLAITKGIVERLGGTVRLDEAHSDGAVFEICLPLAEAGAAAA</sequence>
<dbReference type="InterPro" id="IPR004358">
    <property type="entry name" value="Sig_transdc_His_kin-like_C"/>
</dbReference>
<evidence type="ECO:0000256" key="4">
    <source>
        <dbReference type="ARBA" id="ARBA00022679"/>
    </source>
</evidence>
<dbReference type="Pfam" id="PF00512">
    <property type="entry name" value="HisKA"/>
    <property type="match status" value="1"/>
</dbReference>
<dbReference type="SUPFAM" id="SSF55874">
    <property type="entry name" value="ATPase domain of HSP90 chaperone/DNA topoisomerase II/histidine kinase"/>
    <property type="match status" value="1"/>
</dbReference>
<evidence type="ECO:0000259" key="7">
    <source>
        <dbReference type="PROSITE" id="PS50109"/>
    </source>
</evidence>
<dbReference type="Gene3D" id="3.30.565.10">
    <property type="entry name" value="Histidine kinase-like ATPase, C-terminal domain"/>
    <property type="match status" value="1"/>
</dbReference>
<dbReference type="InterPro" id="IPR003661">
    <property type="entry name" value="HisK_dim/P_dom"/>
</dbReference>
<dbReference type="Proteomes" id="UP000315673">
    <property type="component" value="Chromosome"/>
</dbReference>
<dbReference type="KEGG" id="spai:FPZ24_15485"/>
<evidence type="ECO:0000313" key="9">
    <source>
        <dbReference type="Proteomes" id="UP000315673"/>
    </source>
</evidence>
<dbReference type="InterPro" id="IPR036890">
    <property type="entry name" value="HATPase_C_sf"/>
</dbReference>
<evidence type="ECO:0000256" key="3">
    <source>
        <dbReference type="ARBA" id="ARBA00022553"/>
    </source>
</evidence>
<dbReference type="InterPro" id="IPR036097">
    <property type="entry name" value="HisK_dim/P_sf"/>
</dbReference>
<comment type="catalytic activity">
    <reaction evidence="1">
        <text>ATP + protein L-histidine = ADP + protein N-phospho-L-histidine.</text>
        <dbReference type="EC" id="2.7.13.3"/>
    </reaction>
</comment>
<dbReference type="Gene3D" id="1.10.287.130">
    <property type="match status" value="1"/>
</dbReference>
<dbReference type="EMBL" id="CP042306">
    <property type="protein sequence ID" value="QDZ08696.1"/>
    <property type="molecule type" value="Genomic_DNA"/>
</dbReference>
<dbReference type="AlphaFoldDB" id="A0A5B8LKW3"/>
<dbReference type="PROSITE" id="PS50109">
    <property type="entry name" value="HIS_KIN"/>
    <property type="match status" value="1"/>
</dbReference>
<accession>A0A5B8LKW3</accession>
<evidence type="ECO:0000256" key="2">
    <source>
        <dbReference type="ARBA" id="ARBA00012438"/>
    </source>
</evidence>
<dbReference type="InterPro" id="IPR003594">
    <property type="entry name" value="HATPase_dom"/>
</dbReference>
<protein>
    <recommendedName>
        <fullName evidence="2">histidine kinase</fullName>
        <ecNumber evidence="2">2.7.13.3</ecNumber>
    </recommendedName>
</protein>
<name>A0A5B8LKW3_9SPHN</name>
<dbReference type="InterPro" id="IPR029016">
    <property type="entry name" value="GAF-like_dom_sf"/>
</dbReference>
<feature type="domain" description="Histidine kinase" evidence="7">
    <location>
        <begin position="189"/>
        <end position="409"/>
    </location>
</feature>
<organism evidence="8 9">
    <name type="scientific">Sphingomonas panacisoli</name>
    <dbReference type="NCBI Taxonomy" id="1813879"/>
    <lineage>
        <taxon>Bacteria</taxon>
        <taxon>Pseudomonadati</taxon>
        <taxon>Pseudomonadota</taxon>
        <taxon>Alphaproteobacteria</taxon>
        <taxon>Sphingomonadales</taxon>
        <taxon>Sphingomonadaceae</taxon>
        <taxon>Sphingomonas</taxon>
    </lineage>
</organism>
<keyword evidence="6" id="KW-0902">Two-component regulatory system</keyword>
<dbReference type="InterPro" id="IPR003018">
    <property type="entry name" value="GAF"/>
</dbReference>
<dbReference type="Gene3D" id="3.30.450.40">
    <property type="match status" value="1"/>
</dbReference>
<proteinExistence type="predicted"/>
<dbReference type="SUPFAM" id="SSF55781">
    <property type="entry name" value="GAF domain-like"/>
    <property type="match status" value="1"/>
</dbReference>
<dbReference type="EC" id="2.7.13.3" evidence="2"/>
<dbReference type="InterPro" id="IPR005467">
    <property type="entry name" value="His_kinase_dom"/>
</dbReference>
<dbReference type="SUPFAM" id="SSF47384">
    <property type="entry name" value="Homodimeric domain of signal transducing histidine kinase"/>
    <property type="match status" value="1"/>
</dbReference>
<keyword evidence="3" id="KW-0597">Phosphoprotein</keyword>
<keyword evidence="9" id="KW-1185">Reference proteome</keyword>
<dbReference type="FunFam" id="1.10.287.130:FF:000001">
    <property type="entry name" value="Two-component sensor histidine kinase"/>
    <property type="match status" value="1"/>
</dbReference>
<dbReference type="PRINTS" id="PR00344">
    <property type="entry name" value="BCTRLSENSOR"/>
</dbReference>
<reference evidence="8 9" key="1">
    <citation type="submission" date="2019-07" db="EMBL/GenBank/DDBJ databases">
        <title>Full genome sequence of Sphingomonas sp. 4R-6-7(HKS19).</title>
        <authorList>
            <person name="Im W.-T."/>
        </authorList>
    </citation>
    <scope>NUCLEOTIDE SEQUENCE [LARGE SCALE GENOMIC DNA]</scope>
    <source>
        <strain evidence="8 9">HKS19</strain>
    </source>
</reference>
<dbReference type="PANTHER" id="PTHR43711:SF1">
    <property type="entry name" value="HISTIDINE KINASE 1"/>
    <property type="match status" value="1"/>
</dbReference>
<dbReference type="RefSeq" id="WP_146573488.1">
    <property type="nucleotide sequence ID" value="NZ_CP042306.1"/>
</dbReference>
<evidence type="ECO:0000256" key="6">
    <source>
        <dbReference type="ARBA" id="ARBA00023012"/>
    </source>
</evidence>
<dbReference type="GO" id="GO:0000155">
    <property type="term" value="F:phosphorelay sensor kinase activity"/>
    <property type="evidence" value="ECO:0007669"/>
    <property type="project" value="InterPro"/>
</dbReference>
<gene>
    <name evidence="8" type="ORF">FPZ24_15485</name>
</gene>
<dbReference type="SMART" id="SM00388">
    <property type="entry name" value="HisKA"/>
    <property type="match status" value="1"/>
</dbReference>
<dbReference type="OrthoDB" id="9764438at2"/>
<evidence type="ECO:0000256" key="1">
    <source>
        <dbReference type="ARBA" id="ARBA00000085"/>
    </source>
</evidence>
<dbReference type="InterPro" id="IPR050736">
    <property type="entry name" value="Sensor_HK_Regulatory"/>
</dbReference>
<dbReference type="SMART" id="SM00387">
    <property type="entry name" value="HATPase_c"/>
    <property type="match status" value="1"/>
</dbReference>
<dbReference type="PANTHER" id="PTHR43711">
    <property type="entry name" value="TWO-COMPONENT HISTIDINE KINASE"/>
    <property type="match status" value="1"/>
</dbReference>
<keyword evidence="5" id="KW-0418">Kinase</keyword>
<evidence type="ECO:0000256" key="5">
    <source>
        <dbReference type="ARBA" id="ARBA00022777"/>
    </source>
</evidence>